<organism evidence="4">
    <name type="scientific">Drosophila grimshawi</name>
    <name type="common">Hawaiian fruit fly</name>
    <name type="synonym">Idiomyia grimshawi</name>
    <dbReference type="NCBI Taxonomy" id="7222"/>
    <lineage>
        <taxon>Eukaryota</taxon>
        <taxon>Metazoa</taxon>
        <taxon>Ecdysozoa</taxon>
        <taxon>Arthropoda</taxon>
        <taxon>Hexapoda</taxon>
        <taxon>Insecta</taxon>
        <taxon>Pterygota</taxon>
        <taxon>Neoptera</taxon>
        <taxon>Endopterygota</taxon>
        <taxon>Diptera</taxon>
        <taxon>Brachycera</taxon>
        <taxon>Muscomorpha</taxon>
        <taxon>Ephydroidea</taxon>
        <taxon>Drosophilidae</taxon>
        <taxon>Drosophila</taxon>
        <taxon>Hawaiian Drosophila</taxon>
    </lineage>
</organism>
<feature type="region of interest" description="Disordered" evidence="2">
    <location>
        <begin position="55"/>
        <end position="99"/>
    </location>
</feature>
<reference evidence="3 4" key="1">
    <citation type="journal article" date="2007" name="Nature">
        <title>Evolution of genes and genomes on the Drosophila phylogeny.</title>
        <authorList>
            <consortium name="Drosophila 12 Genomes Consortium"/>
            <person name="Clark A.G."/>
            <person name="Eisen M.B."/>
            <person name="Smith D.R."/>
            <person name="Bergman C.M."/>
            <person name="Oliver B."/>
            <person name="Markow T.A."/>
            <person name="Kaufman T.C."/>
            <person name="Kellis M."/>
            <person name="Gelbart W."/>
            <person name="Iyer V.N."/>
            <person name="Pollard D.A."/>
            <person name="Sackton T.B."/>
            <person name="Larracuente A.M."/>
            <person name="Singh N.D."/>
            <person name="Abad J.P."/>
            <person name="Abt D.N."/>
            <person name="Adryan B."/>
            <person name="Aguade M."/>
            <person name="Akashi H."/>
            <person name="Anderson W.W."/>
            <person name="Aquadro C.F."/>
            <person name="Ardell D.H."/>
            <person name="Arguello R."/>
            <person name="Artieri C.G."/>
            <person name="Barbash D.A."/>
            <person name="Barker D."/>
            <person name="Barsanti P."/>
            <person name="Batterham P."/>
            <person name="Batzoglou S."/>
            <person name="Begun D."/>
            <person name="Bhutkar A."/>
            <person name="Blanco E."/>
            <person name="Bosak S.A."/>
            <person name="Bradley R.K."/>
            <person name="Brand A.D."/>
            <person name="Brent M.R."/>
            <person name="Brooks A.N."/>
            <person name="Brown R.H."/>
            <person name="Butlin R.K."/>
            <person name="Caggese C."/>
            <person name="Calvi B.R."/>
            <person name="Bernardo de Carvalho A."/>
            <person name="Caspi A."/>
            <person name="Castrezana S."/>
            <person name="Celniker S.E."/>
            <person name="Chang J.L."/>
            <person name="Chapple C."/>
            <person name="Chatterji S."/>
            <person name="Chinwalla A."/>
            <person name="Civetta A."/>
            <person name="Clifton S.W."/>
            <person name="Comeron J.M."/>
            <person name="Costello J.C."/>
            <person name="Coyne J.A."/>
            <person name="Daub J."/>
            <person name="David R.G."/>
            <person name="Delcher A.L."/>
            <person name="Delehaunty K."/>
            <person name="Do C.B."/>
            <person name="Ebling H."/>
            <person name="Edwards K."/>
            <person name="Eickbush T."/>
            <person name="Evans J.D."/>
            <person name="Filipski A."/>
            <person name="Findeiss S."/>
            <person name="Freyhult E."/>
            <person name="Fulton L."/>
            <person name="Fulton R."/>
            <person name="Garcia A.C."/>
            <person name="Gardiner A."/>
            <person name="Garfield D.A."/>
            <person name="Garvin B.E."/>
            <person name="Gibson G."/>
            <person name="Gilbert D."/>
            <person name="Gnerre S."/>
            <person name="Godfrey J."/>
            <person name="Good R."/>
            <person name="Gotea V."/>
            <person name="Gravely B."/>
            <person name="Greenberg A.J."/>
            <person name="Griffiths-Jones S."/>
            <person name="Gross S."/>
            <person name="Guigo R."/>
            <person name="Gustafson E.A."/>
            <person name="Haerty W."/>
            <person name="Hahn M.W."/>
            <person name="Halligan D.L."/>
            <person name="Halpern A.L."/>
            <person name="Halter G.M."/>
            <person name="Han M.V."/>
            <person name="Heger A."/>
            <person name="Hillier L."/>
            <person name="Hinrichs A.S."/>
            <person name="Holmes I."/>
            <person name="Hoskins R.A."/>
            <person name="Hubisz M.J."/>
            <person name="Hultmark D."/>
            <person name="Huntley M.A."/>
            <person name="Jaffe D.B."/>
            <person name="Jagadeeshan S."/>
            <person name="Jeck W.R."/>
            <person name="Johnson J."/>
            <person name="Jones C.D."/>
            <person name="Jordan W.C."/>
            <person name="Karpen G.H."/>
            <person name="Kataoka E."/>
            <person name="Keightley P.D."/>
            <person name="Kheradpour P."/>
            <person name="Kirkness E.F."/>
            <person name="Koerich L.B."/>
            <person name="Kristiansen K."/>
            <person name="Kudrna D."/>
            <person name="Kulathinal R.J."/>
            <person name="Kumar S."/>
            <person name="Kwok R."/>
            <person name="Lander E."/>
            <person name="Langley C.H."/>
            <person name="Lapoint R."/>
            <person name="Lazzaro B.P."/>
            <person name="Lee S.J."/>
            <person name="Levesque L."/>
            <person name="Li R."/>
            <person name="Lin C.F."/>
            <person name="Lin M.F."/>
            <person name="Lindblad-Toh K."/>
            <person name="Llopart A."/>
            <person name="Long M."/>
            <person name="Low L."/>
            <person name="Lozovsky E."/>
            <person name="Lu J."/>
            <person name="Luo M."/>
            <person name="Machado C.A."/>
            <person name="Makalowski W."/>
            <person name="Marzo M."/>
            <person name="Matsuda M."/>
            <person name="Matzkin L."/>
            <person name="McAllister B."/>
            <person name="McBride C.S."/>
            <person name="McKernan B."/>
            <person name="McKernan K."/>
            <person name="Mendez-Lago M."/>
            <person name="Minx P."/>
            <person name="Mollenhauer M.U."/>
            <person name="Montooth K."/>
            <person name="Mount S.M."/>
            <person name="Mu X."/>
            <person name="Myers E."/>
            <person name="Negre B."/>
            <person name="Newfeld S."/>
            <person name="Nielsen R."/>
            <person name="Noor M.A."/>
            <person name="O'Grady P."/>
            <person name="Pachter L."/>
            <person name="Papaceit M."/>
            <person name="Parisi M.J."/>
            <person name="Parisi M."/>
            <person name="Parts L."/>
            <person name="Pedersen J.S."/>
            <person name="Pesole G."/>
            <person name="Phillippy A.M."/>
            <person name="Ponting C.P."/>
            <person name="Pop M."/>
            <person name="Porcelli D."/>
            <person name="Powell J.R."/>
            <person name="Prohaska S."/>
            <person name="Pruitt K."/>
            <person name="Puig M."/>
            <person name="Quesneville H."/>
            <person name="Ram K.R."/>
            <person name="Rand D."/>
            <person name="Rasmussen M.D."/>
            <person name="Reed L.K."/>
            <person name="Reenan R."/>
            <person name="Reily A."/>
            <person name="Remington K.A."/>
            <person name="Rieger T.T."/>
            <person name="Ritchie M.G."/>
            <person name="Robin C."/>
            <person name="Rogers Y.H."/>
            <person name="Rohde C."/>
            <person name="Rozas J."/>
            <person name="Rubenfield M.J."/>
            <person name="Ruiz A."/>
            <person name="Russo S."/>
            <person name="Salzberg S.L."/>
            <person name="Sanchez-Gracia A."/>
            <person name="Saranga D.J."/>
            <person name="Sato H."/>
            <person name="Schaeffer S.W."/>
            <person name="Schatz M.C."/>
            <person name="Schlenke T."/>
            <person name="Schwartz R."/>
            <person name="Segarra C."/>
            <person name="Singh R.S."/>
            <person name="Sirot L."/>
            <person name="Sirota M."/>
            <person name="Sisneros N.B."/>
            <person name="Smith C.D."/>
            <person name="Smith T.F."/>
            <person name="Spieth J."/>
            <person name="Stage D.E."/>
            <person name="Stark A."/>
            <person name="Stephan W."/>
            <person name="Strausberg R.L."/>
            <person name="Strempel S."/>
            <person name="Sturgill D."/>
            <person name="Sutton G."/>
            <person name="Sutton G.G."/>
            <person name="Tao W."/>
            <person name="Teichmann S."/>
            <person name="Tobari Y.N."/>
            <person name="Tomimura Y."/>
            <person name="Tsolas J.M."/>
            <person name="Valente V.L."/>
            <person name="Venter E."/>
            <person name="Venter J.C."/>
            <person name="Vicario S."/>
            <person name="Vieira F.G."/>
            <person name="Vilella A.J."/>
            <person name="Villasante A."/>
            <person name="Walenz B."/>
            <person name="Wang J."/>
            <person name="Wasserman M."/>
            <person name="Watts T."/>
            <person name="Wilson D."/>
            <person name="Wilson R.K."/>
            <person name="Wing R.A."/>
            <person name="Wolfner M.F."/>
            <person name="Wong A."/>
            <person name="Wong G.K."/>
            <person name="Wu C.I."/>
            <person name="Wu G."/>
            <person name="Yamamoto D."/>
            <person name="Yang H.P."/>
            <person name="Yang S.P."/>
            <person name="Yorke J.A."/>
            <person name="Yoshida K."/>
            <person name="Zdobnov E."/>
            <person name="Zhang P."/>
            <person name="Zhang Y."/>
            <person name="Zimin A.V."/>
            <person name="Baldwin J."/>
            <person name="Abdouelleil A."/>
            <person name="Abdulkadir J."/>
            <person name="Abebe A."/>
            <person name="Abera B."/>
            <person name="Abreu J."/>
            <person name="Acer S.C."/>
            <person name="Aftuck L."/>
            <person name="Alexander A."/>
            <person name="An P."/>
            <person name="Anderson E."/>
            <person name="Anderson S."/>
            <person name="Arachi H."/>
            <person name="Azer M."/>
            <person name="Bachantsang P."/>
            <person name="Barry A."/>
            <person name="Bayul T."/>
            <person name="Berlin A."/>
            <person name="Bessette D."/>
            <person name="Bloom T."/>
            <person name="Blye J."/>
            <person name="Boguslavskiy L."/>
            <person name="Bonnet C."/>
            <person name="Boukhgalter B."/>
            <person name="Bourzgui I."/>
            <person name="Brown A."/>
            <person name="Cahill P."/>
            <person name="Channer S."/>
            <person name="Cheshatsang Y."/>
            <person name="Chuda L."/>
            <person name="Citroen M."/>
            <person name="Collymore A."/>
            <person name="Cooke P."/>
            <person name="Costello M."/>
            <person name="D'Aco K."/>
            <person name="Daza R."/>
            <person name="De Haan G."/>
            <person name="DeGray S."/>
            <person name="DeMaso C."/>
            <person name="Dhargay N."/>
            <person name="Dooley K."/>
            <person name="Dooley E."/>
            <person name="Doricent M."/>
            <person name="Dorje P."/>
            <person name="Dorjee K."/>
            <person name="Dupes A."/>
            <person name="Elong R."/>
            <person name="Falk J."/>
            <person name="Farina A."/>
            <person name="Faro S."/>
            <person name="Ferguson D."/>
            <person name="Fisher S."/>
            <person name="Foley C.D."/>
            <person name="Franke A."/>
            <person name="Friedrich D."/>
            <person name="Gadbois L."/>
            <person name="Gearin G."/>
            <person name="Gearin C.R."/>
            <person name="Giannoukos G."/>
            <person name="Goode T."/>
            <person name="Graham J."/>
            <person name="Grandbois E."/>
            <person name="Grewal S."/>
            <person name="Gyaltsen K."/>
            <person name="Hafez N."/>
            <person name="Hagos B."/>
            <person name="Hall J."/>
            <person name="Henson C."/>
            <person name="Hollinger A."/>
            <person name="Honan T."/>
            <person name="Huard M.D."/>
            <person name="Hughes L."/>
            <person name="Hurhula B."/>
            <person name="Husby M.E."/>
            <person name="Kamat A."/>
            <person name="Kanga B."/>
            <person name="Kashin S."/>
            <person name="Khazanovich D."/>
            <person name="Kisner P."/>
            <person name="Lance K."/>
            <person name="Lara M."/>
            <person name="Lee W."/>
            <person name="Lennon N."/>
            <person name="Letendre F."/>
            <person name="LeVine R."/>
            <person name="Lipovsky A."/>
            <person name="Liu X."/>
            <person name="Liu J."/>
            <person name="Liu S."/>
            <person name="Lokyitsang T."/>
            <person name="Lokyitsang Y."/>
            <person name="Lubonja R."/>
            <person name="Lui A."/>
            <person name="MacDonald P."/>
            <person name="Magnisalis V."/>
            <person name="Maru K."/>
            <person name="Matthews C."/>
            <person name="McCusker W."/>
            <person name="McDonough S."/>
            <person name="Mehta T."/>
            <person name="Meldrim J."/>
            <person name="Meneus L."/>
            <person name="Mihai O."/>
            <person name="Mihalev A."/>
            <person name="Mihova T."/>
            <person name="Mittelman R."/>
            <person name="Mlenga V."/>
            <person name="Montmayeur A."/>
            <person name="Mulrain L."/>
            <person name="Navidi A."/>
            <person name="Naylor J."/>
            <person name="Negash T."/>
            <person name="Nguyen T."/>
            <person name="Nguyen N."/>
            <person name="Nicol R."/>
            <person name="Norbu C."/>
            <person name="Norbu N."/>
            <person name="Novod N."/>
            <person name="O'Neill B."/>
            <person name="Osman S."/>
            <person name="Markiewicz E."/>
            <person name="Oyono O.L."/>
            <person name="Patti C."/>
            <person name="Phunkhang P."/>
            <person name="Pierre F."/>
            <person name="Priest M."/>
            <person name="Raghuraman S."/>
            <person name="Rege F."/>
            <person name="Reyes R."/>
            <person name="Rise C."/>
            <person name="Rogov P."/>
            <person name="Ross K."/>
            <person name="Ryan E."/>
            <person name="Settipalli S."/>
            <person name="Shea T."/>
            <person name="Sherpa N."/>
            <person name="Shi L."/>
            <person name="Shih D."/>
            <person name="Sparrow T."/>
            <person name="Spaulding J."/>
            <person name="Stalker J."/>
            <person name="Stange-Thomann N."/>
            <person name="Stavropoulos S."/>
            <person name="Stone C."/>
            <person name="Strader C."/>
            <person name="Tesfaye S."/>
            <person name="Thomson T."/>
            <person name="Thoulutsang Y."/>
            <person name="Thoulutsang D."/>
            <person name="Topham K."/>
            <person name="Topping I."/>
            <person name="Tsamla T."/>
            <person name="Vassiliev H."/>
            <person name="Vo A."/>
            <person name="Wangchuk T."/>
            <person name="Wangdi T."/>
            <person name="Weiand M."/>
            <person name="Wilkinson J."/>
            <person name="Wilson A."/>
            <person name="Yadav S."/>
            <person name="Young G."/>
            <person name="Yu Q."/>
            <person name="Zembek L."/>
            <person name="Zhong D."/>
            <person name="Zimmer A."/>
            <person name="Zwirko Z."/>
            <person name="Jaffe D.B."/>
            <person name="Alvarez P."/>
            <person name="Brockman W."/>
            <person name="Butler J."/>
            <person name="Chin C."/>
            <person name="Gnerre S."/>
            <person name="Grabherr M."/>
            <person name="Kleber M."/>
            <person name="Mauceli E."/>
            <person name="MacCallum I."/>
        </authorList>
    </citation>
    <scope>NUCLEOTIDE SEQUENCE [LARGE SCALE GENOMIC DNA]</scope>
    <source>
        <strain evidence="4">Tucson 15287-2541.00</strain>
    </source>
</reference>
<dbReference type="AlphaFoldDB" id="B4K3Q4"/>
<dbReference type="PANTHER" id="PTHR45915:SF2">
    <property type="entry name" value="TOUTATIS, ISOFORM E"/>
    <property type="match status" value="1"/>
</dbReference>
<dbReference type="STRING" id="7222.B4K3Q4"/>
<dbReference type="HOGENOM" id="CLU_1857341_0_0_1"/>
<dbReference type="InParanoid" id="B4K3Q4"/>
<gene>
    <name evidence="3" type="primary">Dgri\GH22199</name>
    <name evidence="3" type="ORF">Dgri_GH22199</name>
</gene>
<evidence type="ECO:0000256" key="1">
    <source>
        <dbReference type="ARBA" id="ARBA00004123"/>
    </source>
</evidence>
<protein>
    <submittedName>
        <fullName evidence="3">GH22199</fullName>
    </submittedName>
</protein>
<accession>B4K3Q4</accession>
<dbReference type="EMBL" id="CH924506">
    <property type="protein sequence ID" value="EDW04762.1"/>
    <property type="molecule type" value="Genomic_DNA"/>
</dbReference>
<dbReference type="GO" id="GO:0005634">
    <property type="term" value="C:nucleus"/>
    <property type="evidence" value="ECO:0007669"/>
    <property type="project" value="UniProtKB-SubCell"/>
</dbReference>
<comment type="subcellular location">
    <subcellularLocation>
        <location evidence="1">Nucleus</location>
    </subcellularLocation>
</comment>
<dbReference type="PANTHER" id="PTHR45915">
    <property type="entry name" value="TRANSCRIPTION INTERMEDIARY FACTOR"/>
    <property type="match status" value="1"/>
</dbReference>
<dbReference type="PhylomeDB" id="B4K3Q4"/>
<dbReference type="OrthoDB" id="784962at2759"/>
<evidence type="ECO:0000313" key="4">
    <source>
        <dbReference type="Proteomes" id="UP000001070"/>
    </source>
</evidence>
<dbReference type="Proteomes" id="UP000001070">
    <property type="component" value="Unassembled WGS sequence"/>
</dbReference>
<dbReference type="GO" id="GO:0000785">
    <property type="term" value="C:chromatin"/>
    <property type="evidence" value="ECO:0007669"/>
    <property type="project" value="TreeGrafter"/>
</dbReference>
<sequence>MSEEALEKSTTQLRVACFVQDRFWRRYWKQPKVDGIFIEAQESAQNDICRYQALESMDDEKHEKLNNEQKMDDKDVRDEEPQSANPTAGAEEAAAATEPMEVDYAKLVEVTKQEPAKPTPQACGWRLVRFGLTTPKTS</sequence>
<feature type="compositionally biased region" description="Low complexity" evidence="2">
    <location>
        <begin position="87"/>
        <end position="98"/>
    </location>
</feature>
<keyword evidence="4" id="KW-1185">Reference proteome</keyword>
<feature type="compositionally biased region" description="Basic and acidic residues" evidence="2">
    <location>
        <begin position="59"/>
        <end position="80"/>
    </location>
</feature>
<evidence type="ECO:0000256" key="2">
    <source>
        <dbReference type="SAM" id="MobiDB-lite"/>
    </source>
</evidence>
<name>B4K3Q4_DROGR</name>
<evidence type="ECO:0000313" key="3">
    <source>
        <dbReference type="EMBL" id="EDW04762.1"/>
    </source>
</evidence>
<proteinExistence type="predicted"/>